<feature type="transmembrane region" description="Helical" evidence="11">
    <location>
        <begin position="6"/>
        <end position="30"/>
    </location>
</feature>
<keyword evidence="6 10" id="KW-1133">Transmembrane helix</keyword>
<evidence type="ECO:0000256" key="4">
    <source>
        <dbReference type="ARBA" id="ARBA00022692"/>
    </source>
</evidence>
<comment type="subcellular location">
    <subcellularLocation>
        <location evidence="1">Cell membrane</location>
        <topology evidence="1">Multi-pass membrane protein</topology>
    </subcellularLocation>
</comment>
<dbReference type="PANTHER" id="PTHR43099:SF2">
    <property type="entry name" value="UPF0053 PROTEIN YRKA"/>
    <property type="match status" value="1"/>
</dbReference>
<feature type="transmembrane region" description="Helical" evidence="11">
    <location>
        <begin position="137"/>
        <end position="159"/>
    </location>
</feature>
<proteinExistence type="inferred from homology"/>
<feature type="domain" description="CBS" evidence="12">
    <location>
        <begin position="283"/>
        <end position="345"/>
    </location>
</feature>
<dbReference type="InterPro" id="IPR000644">
    <property type="entry name" value="CBS_dom"/>
</dbReference>
<protein>
    <submittedName>
        <fullName evidence="14">Hemolysin family protein</fullName>
    </submittedName>
</protein>
<dbReference type="PROSITE" id="PS51371">
    <property type="entry name" value="CBS"/>
    <property type="match status" value="1"/>
</dbReference>
<evidence type="ECO:0000256" key="9">
    <source>
        <dbReference type="PROSITE-ProRule" id="PRU00703"/>
    </source>
</evidence>
<dbReference type="PROSITE" id="PS51846">
    <property type="entry name" value="CNNM"/>
    <property type="match status" value="1"/>
</dbReference>
<reference evidence="15" key="1">
    <citation type="journal article" date="2019" name="Int. J. Syst. Evol. Microbiol.">
        <title>The Global Catalogue of Microorganisms (GCM) 10K type strain sequencing project: providing services to taxonomists for standard genome sequencing and annotation.</title>
        <authorList>
            <consortium name="The Broad Institute Genomics Platform"/>
            <consortium name="The Broad Institute Genome Sequencing Center for Infectious Disease"/>
            <person name="Wu L."/>
            <person name="Ma J."/>
        </authorList>
    </citation>
    <scope>NUCLEOTIDE SEQUENCE [LARGE SCALE GENOMIC DNA]</scope>
    <source>
        <strain evidence="15">JCM 16981</strain>
    </source>
</reference>
<evidence type="ECO:0000259" key="13">
    <source>
        <dbReference type="PROSITE" id="PS51846"/>
    </source>
</evidence>
<evidence type="ECO:0000256" key="2">
    <source>
        <dbReference type="ARBA" id="ARBA00006337"/>
    </source>
</evidence>
<keyword evidence="3" id="KW-1003">Cell membrane</keyword>
<evidence type="ECO:0000256" key="5">
    <source>
        <dbReference type="ARBA" id="ARBA00022737"/>
    </source>
</evidence>
<keyword evidence="15" id="KW-1185">Reference proteome</keyword>
<dbReference type="SMART" id="SM01091">
    <property type="entry name" value="CorC_HlyC"/>
    <property type="match status" value="1"/>
</dbReference>
<comment type="caution">
    <text evidence="14">The sequence shown here is derived from an EMBL/GenBank/DDBJ whole genome shotgun (WGS) entry which is preliminary data.</text>
</comment>
<dbReference type="EMBL" id="BAABCK010000070">
    <property type="protein sequence ID" value="GAA3734171.1"/>
    <property type="molecule type" value="Genomic_DNA"/>
</dbReference>
<dbReference type="Proteomes" id="UP001500920">
    <property type="component" value="Unassembled WGS sequence"/>
</dbReference>
<keyword evidence="8 10" id="KW-0472">Membrane</keyword>
<dbReference type="InterPro" id="IPR044751">
    <property type="entry name" value="Ion_transp-like_CBS"/>
</dbReference>
<evidence type="ECO:0000256" key="3">
    <source>
        <dbReference type="ARBA" id="ARBA00022475"/>
    </source>
</evidence>
<dbReference type="Gene3D" id="3.10.580.10">
    <property type="entry name" value="CBS-domain"/>
    <property type="match status" value="1"/>
</dbReference>
<comment type="similarity">
    <text evidence="2">Belongs to the UPF0053 family.</text>
</comment>
<accession>A0ABP7F9J8</accession>
<dbReference type="RefSeq" id="WP_344704582.1">
    <property type="nucleotide sequence ID" value="NZ_BAABCK010000070.1"/>
</dbReference>
<evidence type="ECO:0000259" key="12">
    <source>
        <dbReference type="PROSITE" id="PS51371"/>
    </source>
</evidence>
<keyword evidence="4 10" id="KW-0812">Transmembrane</keyword>
<gene>
    <name evidence="14" type="ORF">GCM10022378_23010</name>
</gene>
<dbReference type="InterPro" id="IPR051676">
    <property type="entry name" value="UPF0053_domain"/>
</dbReference>
<keyword evidence="5" id="KW-0677">Repeat</keyword>
<keyword evidence="7 9" id="KW-0129">CBS domain</keyword>
<dbReference type="Pfam" id="PF01595">
    <property type="entry name" value="CNNM"/>
    <property type="match status" value="1"/>
</dbReference>
<evidence type="ECO:0000256" key="10">
    <source>
        <dbReference type="PROSITE-ProRule" id="PRU01193"/>
    </source>
</evidence>
<feature type="transmembrane region" description="Helical" evidence="11">
    <location>
        <begin position="100"/>
        <end position="125"/>
    </location>
</feature>
<dbReference type="SUPFAM" id="SSF54631">
    <property type="entry name" value="CBS-domain pair"/>
    <property type="match status" value="1"/>
</dbReference>
<evidence type="ECO:0000256" key="11">
    <source>
        <dbReference type="SAM" id="Phobius"/>
    </source>
</evidence>
<dbReference type="Pfam" id="PF03471">
    <property type="entry name" value="CorC_HlyC"/>
    <property type="match status" value="1"/>
</dbReference>
<dbReference type="InterPro" id="IPR016169">
    <property type="entry name" value="FAD-bd_PCMH_sub2"/>
</dbReference>
<feature type="domain" description="CNNM transmembrane" evidence="13">
    <location>
        <begin position="1"/>
        <end position="203"/>
    </location>
</feature>
<dbReference type="Gene3D" id="3.30.465.10">
    <property type="match status" value="1"/>
</dbReference>
<sequence>MDITTLWNLIFFIILILLTMFFVGSEFALVKARMSRIEQLAEEGDKKAQRVRRMTGKLDYYLSACQLGITVTALALGWIGESTFAVVLAPLFEMLGIPSQLTTPLVIGMAFVIVTFLNIVIGQLAPKTIAIQYAEKLALTLSGPLSFFGTIMKPFIWLMNGAARFLVRIFGLKDVPVEQAHSEDELKIIMTQSYQSGEINQTELAYMQNIFSFDERLAKDIMVPRTQMITMADPVNIDDVIATIKEHNFTRYPITEESGDKDQIIGFINVREFLTNHVSDEEVTPADHIHEIPMITEVSRISDALVRMQRERVHIALIIDEYGGTAGMITMEDILEEIVGEIRDEFDEDEQPDIVKVEENIYHITGRVLIDDLEEQFDLNFNDSDDIDTIGGWLQSINTDLEIDDTIDTADDRWIVLDMDNHLIKKVALLKDHNRTVEDEEEA</sequence>
<dbReference type="InterPro" id="IPR005170">
    <property type="entry name" value="Transptr-assoc_dom"/>
</dbReference>
<evidence type="ECO:0000313" key="14">
    <source>
        <dbReference type="EMBL" id="GAA3734171.1"/>
    </source>
</evidence>
<dbReference type="Pfam" id="PF00571">
    <property type="entry name" value="CBS"/>
    <property type="match status" value="2"/>
</dbReference>
<evidence type="ECO:0000313" key="15">
    <source>
        <dbReference type="Proteomes" id="UP001500920"/>
    </source>
</evidence>
<dbReference type="InterPro" id="IPR036318">
    <property type="entry name" value="FAD-bd_PCMH-like_sf"/>
</dbReference>
<evidence type="ECO:0000256" key="8">
    <source>
        <dbReference type="ARBA" id="ARBA00023136"/>
    </source>
</evidence>
<dbReference type="PANTHER" id="PTHR43099">
    <property type="entry name" value="UPF0053 PROTEIN YRKA"/>
    <property type="match status" value="1"/>
</dbReference>
<organism evidence="14 15">
    <name type="scientific">Salinicoccus jeotgali</name>
    <dbReference type="NCBI Taxonomy" id="381634"/>
    <lineage>
        <taxon>Bacteria</taxon>
        <taxon>Bacillati</taxon>
        <taxon>Bacillota</taxon>
        <taxon>Bacilli</taxon>
        <taxon>Bacillales</taxon>
        <taxon>Staphylococcaceae</taxon>
        <taxon>Salinicoccus</taxon>
    </lineage>
</organism>
<evidence type="ECO:0000256" key="1">
    <source>
        <dbReference type="ARBA" id="ARBA00004651"/>
    </source>
</evidence>
<dbReference type="SUPFAM" id="SSF56176">
    <property type="entry name" value="FAD-binding/transporter-associated domain-like"/>
    <property type="match status" value="1"/>
</dbReference>
<name>A0ABP7F9J8_9STAP</name>
<dbReference type="CDD" id="cd04590">
    <property type="entry name" value="CBS_pair_CorC_HlyC_assoc"/>
    <property type="match status" value="1"/>
</dbReference>
<dbReference type="InterPro" id="IPR002550">
    <property type="entry name" value="CNNM"/>
</dbReference>
<dbReference type="InterPro" id="IPR046342">
    <property type="entry name" value="CBS_dom_sf"/>
</dbReference>
<evidence type="ECO:0000256" key="7">
    <source>
        <dbReference type="ARBA" id="ARBA00023122"/>
    </source>
</evidence>
<feature type="transmembrane region" description="Helical" evidence="11">
    <location>
        <begin position="60"/>
        <end position="80"/>
    </location>
</feature>
<evidence type="ECO:0000256" key="6">
    <source>
        <dbReference type="ARBA" id="ARBA00022989"/>
    </source>
</evidence>